<gene>
    <name evidence="1" type="ORF">FAB82_11970</name>
</gene>
<accession>A0A4S8QJ37</accession>
<comment type="caution">
    <text evidence="1">The sequence shown here is derived from an EMBL/GenBank/DDBJ whole genome shotgun (WGS) entry which is preliminary data.</text>
</comment>
<dbReference type="Proteomes" id="UP000308760">
    <property type="component" value="Unassembled WGS sequence"/>
</dbReference>
<organism evidence="1 2">
    <name type="scientific">Glycomyces buryatensis</name>
    <dbReference type="NCBI Taxonomy" id="2570927"/>
    <lineage>
        <taxon>Bacteria</taxon>
        <taxon>Bacillati</taxon>
        <taxon>Actinomycetota</taxon>
        <taxon>Actinomycetes</taxon>
        <taxon>Glycomycetales</taxon>
        <taxon>Glycomycetaceae</taxon>
        <taxon>Glycomyces</taxon>
    </lineage>
</organism>
<dbReference type="RefSeq" id="WP_136534777.1">
    <property type="nucleotide sequence ID" value="NZ_STGY01000045.1"/>
</dbReference>
<reference evidence="2" key="1">
    <citation type="submission" date="2019-04" db="EMBL/GenBank/DDBJ databases">
        <title>Nocardioides xinjiangensis sp. nov.</title>
        <authorList>
            <person name="Liu S."/>
        </authorList>
    </citation>
    <scope>NUCLEOTIDE SEQUENCE [LARGE SCALE GENOMIC DNA]</scope>
    <source>
        <strain evidence="2">18</strain>
    </source>
</reference>
<evidence type="ECO:0000313" key="1">
    <source>
        <dbReference type="EMBL" id="THV41379.1"/>
    </source>
</evidence>
<reference evidence="1 2" key="2">
    <citation type="submission" date="2019-05" db="EMBL/GenBank/DDBJ databases">
        <title>Glycomyces buryatensis sp. nov.</title>
        <authorList>
            <person name="Nikitina E."/>
        </authorList>
    </citation>
    <scope>NUCLEOTIDE SEQUENCE [LARGE SCALE GENOMIC DNA]</scope>
    <source>
        <strain evidence="1 2">18</strain>
    </source>
</reference>
<dbReference type="AlphaFoldDB" id="A0A4S8QJ37"/>
<keyword evidence="2" id="KW-1185">Reference proteome</keyword>
<name>A0A4S8QJ37_9ACTN</name>
<sequence length="148" mass="15591">MRSRRWSEGEVCAVCPALTCEAGAFDVIDRPGPESQFDPSRDCRVNIATGAPTCVHPYRVGLPVGLYASEGAALPESGRPAPVPSQAALVMPVLETDLEAWLVAVIATAPERATAQAIRQAEAAAREHFPSAVVVDALRVVLSHHLAG</sequence>
<dbReference type="EMBL" id="STGY01000045">
    <property type="protein sequence ID" value="THV41379.1"/>
    <property type="molecule type" value="Genomic_DNA"/>
</dbReference>
<dbReference type="OrthoDB" id="4309379at2"/>
<proteinExistence type="predicted"/>
<evidence type="ECO:0000313" key="2">
    <source>
        <dbReference type="Proteomes" id="UP000308760"/>
    </source>
</evidence>
<protein>
    <submittedName>
        <fullName evidence="1">Uncharacterized protein</fullName>
    </submittedName>
</protein>